<dbReference type="AlphaFoldDB" id="A0A1Q5Q7H1"/>
<dbReference type="GO" id="GO:1901525">
    <property type="term" value="P:negative regulation of mitophagy"/>
    <property type="evidence" value="ECO:0007669"/>
    <property type="project" value="EnsemblFungi"/>
</dbReference>
<dbReference type="GO" id="GO:0005741">
    <property type="term" value="C:mitochondrial outer membrane"/>
    <property type="evidence" value="ECO:0007669"/>
    <property type="project" value="EnsemblFungi"/>
</dbReference>
<sequence>MPGLPCKFAFCCYITPSQMGELLTNSLYSLNLASIDLDECIERLYKKELLADSVIEAICAKAKELLMKESNVVHIAAPVTVVGDIHGQFFDMIEIFKIGGFCPNTNYLFLGAAPDGKSAGQNKPWVVWPVNVLPGDYVDRGLFSVETISLLVCLKLRYPSRVHLIRGNHESRGVTQSYGFYTECARKYGNANVWHYFTDMFDFLTLSVVINDQIFCVHGGLSPSIHSIDQIKIIDRFREIPHEGPMADLVWSDPDIEHDEFSLSPRGAGYTFGAQVVRKFLEVNNMSHILRAHQLCQEGYQVLYDDRLSTVWSAPNYCYRCGNLASVLEVSDSGERFFNIFGAAPENDEHRNEQQTQPNKDNQAPVIEYFL</sequence>
<dbReference type="SUPFAM" id="SSF56300">
    <property type="entry name" value="Metallo-dependent phosphatases"/>
    <property type="match status" value="1"/>
</dbReference>
<keyword evidence="2 6" id="KW-0378">Hydrolase</keyword>
<protein>
    <recommendedName>
        <fullName evidence="6">Serine/threonine-protein phosphatase</fullName>
        <ecNumber evidence="6">3.1.3.16</ecNumber>
    </recommendedName>
</protein>
<evidence type="ECO:0000313" key="8">
    <source>
        <dbReference type="EMBL" id="OKL56170.1"/>
    </source>
</evidence>
<dbReference type="OrthoDB" id="1930084at2759"/>
<dbReference type="GO" id="GO:0046872">
    <property type="term" value="F:metal ion binding"/>
    <property type="evidence" value="ECO:0007669"/>
    <property type="project" value="UniProtKB-KW"/>
</dbReference>
<comment type="caution">
    <text evidence="8">The sequence shown here is derived from an EMBL/GenBank/DDBJ whole genome shotgun (WGS) entry which is preliminary data.</text>
</comment>
<dbReference type="SMART" id="SM00156">
    <property type="entry name" value="PP2Ac"/>
    <property type="match status" value="1"/>
</dbReference>
<dbReference type="EC" id="3.1.3.16" evidence="6"/>
<comment type="catalytic activity">
    <reaction evidence="4 6">
        <text>O-phospho-L-threonyl-[protein] + H2O = L-threonyl-[protein] + phosphate</text>
        <dbReference type="Rhea" id="RHEA:47004"/>
        <dbReference type="Rhea" id="RHEA-COMP:11060"/>
        <dbReference type="Rhea" id="RHEA-COMP:11605"/>
        <dbReference type="ChEBI" id="CHEBI:15377"/>
        <dbReference type="ChEBI" id="CHEBI:30013"/>
        <dbReference type="ChEBI" id="CHEBI:43474"/>
        <dbReference type="ChEBI" id="CHEBI:61977"/>
        <dbReference type="EC" id="3.1.3.16"/>
    </reaction>
</comment>
<dbReference type="PIRSF" id="PIRSF033096">
    <property type="entry name" value="PPPtase_5"/>
    <property type="match status" value="1"/>
</dbReference>
<dbReference type="Pfam" id="PF00149">
    <property type="entry name" value="Metallophos"/>
    <property type="match status" value="1"/>
</dbReference>
<evidence type="ECO:0000313" key="9">
    <source>
        <dbReference type="Proteomes" id="UP000214365"/>
    </source>
</evidence>
<evidence type="ECO:0000259" key="7">
    <source>
        <dbReference type="PROSITE" id="PS00125"/>
    </source>
</evidence>
<feature type="active site" description="Proton donor/acceptor" evidence="5">
    <location>
        <position position="169"/>
    </location>
</feature>
<keyword evidence="1" id="KW-0479">Metal-binding</keyword>
<dbReference type="InterPro" id="IPR047129">
    <property type="entry name" value="PPA2-like"/>
</dbReference>
<dbReference type="PANTHER" id="PTHR45619">
    <property type="entry name" value="SERINE/THREONINE-PROTEIN PHOSPHATASE PP2A-RELATED"/>
    <property type="match status" value="1"/>
</dbReference>
<accession>A0A1Q5Q7H1</accession>
<dbReference type="PROSITE" id="PS00125">
    <property type="entry name" value="SER_THR_PHOSPHATASE"/>
    <property type="match status" value="1"/>
</dbReference>
<organism evidence="8 9">
    <name type="scientific">Talaromyces atroroseus</name>
    <dbReference type="NCBI Taxonomy" id="1441469"/>
    <lineage>
        <taxon>Eukaryota</taxon>
        <taxon>Fungi</taxon>
        <taxon>Dikarya</taxon>
        <taxon>Ascomycota</taxon>
        <taxon>Pezizomycotina</taxon>
        <taxon>Eurotiomycetes</taxon>
        <taxon>Eurotiomycetidae</taxon>
        <taxon>Eurotiales</taxon>
        <taxon>Trichocomaceae</taxon>
        <taxon>Talaromyces</taxon>
        <taxon>Talaromyces sect. Trachyspermi</taxon>
    </lineage>
</organism>
<dbReference type="STRING" id="1441469.A0A1Q5Q7H1"/>
<dbReference type="Gene3D" id="3.60.21.10">
    <property type="match status" value="1"/>
</dbReference>
<keyword evidence="3" id="KW-0464">Manganese</keyword>
<dbReference type="GO" id="GO:0004722">
    <property type="term" value="F:protein serine/threonine phosphatase activity"/>
    <property type="evidence" value="ECO:0007669"/>
    <property type="project" value="UniProtKB-EC"/>
</dbReference>
<gene>
    <name evidence="8" type="ORF">UA08_08581</name>
</gene>
<dbReference type="InterPro" id="IPR029052">
    <property type="entry name" value="Metallo-depent_PP-like"/>
</dbReference>
<dbReference type="GeneID" id="31008337"/>
<feature type="domain" description="Serine/threonine specific protein phosphatases" evidence="7">
    <location>
        <begin position="165"/>
        <end position="170"/>
    </location>
</feature>
<reference evidence="8 9" key="1">
    <citation type="submission" date="2015-06" db="EMBL/GenBank/DDBJ databases">
        <title>Talaromyces atroroseus IBT 11181 draft genome.</title>
        <authorList>
            <person name="Rasmussen K.B."/>
            <person name="Rasmussen S."/>
            <person name="Petersen B."/>
            <person name="Sicheritz-Ponten T."/>
            <person name="Mortensen U.H."/>
            <person name="Thrane U."/>
        </authorList>
    </citation>
    <scope>NUCLEOTIDE SEQUENCE [LARGE SCALE GENOMIC DNA]</scope>
    <source>
        <strain evidence="8 9">IBT 11181</strain>
    </source>
</reference>
<evidence type="ECO:0000256" key="4">
    <source>
        <dbReference type="ARBA" id="ARBA00048336"/>
    </source>
</evidence>
<evidence type="ECO:0000256" key="6">
    <source>
        <dbReference type="RuleBase" id="RU004273"/>
    </source>
</evidence>
<dbReference type="InterPro" id="IPR006186">
    <property type="entry name" value="Ser/Thr-sp_prot-phosphatase"/>
</dbReference>
<evidence type="ECO:0000256" key="2">
    <source>
        <dbReference type="ARBA" id="ARBA00022801"/>
    </source>
</evidence>
<comment type="similarity">
    <text evidence="6">Belongs to the PPP phosphatase family.</text>
</comment>
<keyword evidence="9" id="KW-1185">Reference proteome</keyword>
<dbReference type="GO" id="GO:0005977">
    <property type="term" value="P:glycogen metabolic process"/>
    <property type="evidence" value="ECO:0007669"/>
    <property type="project" value="EnsemblFungi"/>
</dbReference>
<dbReference type="RefSeq" id="XP_020116291.1">
    <property type="nucleotide sequence ID" value="XM_020263485.1"/>
</dbReference>
<proteinExistence type="inferred from homology"/>
<dbReference type="Proteomes" id="UP000214365">
    <property type="component" value="Unassembled WGS sequence"/>
</dbReference>
<evidence type="ECO:0000256" key="1">
    <source>
        <dbReference type="ARBA" id="ARBA00022723"/>
    </source>
</evidence>
<name>A0A1Q5Q7H1_TALAT</name>
<dbReference type="EMBL" id="LFMY01000015">
    <property type="protein sequence ID" value="OKL56170.1"/>
    <property type="molecule type" value="Genomic_DNA"/>
</dbReference>
<dbReference type="PRINTS" id="PR00114">
    <property type="entry name" value="STPHPHTASE"/>
</dbReference>
<evidence type="ECO:0000256" key="3">
    <source>
        <dbReference type="ARBA" id="ARBA00023211"/>
    </source>
</evidence>
<dbReference type="InterPro" id="IPR004843">
    <property type="entry name" value="Calcineurin-like_PHP"/>
</dbReference>
<evidence type="ECO:0000256" key="5">
    <source>
        <dbReference type="PIRSR" id="PIRSR033096-1"/>
    </source>
</evidence>
<dbReference type="CDD" id="cd07415">
    <property type="entry name" value="MPP_PP2A_PP4_PP6"/>
    <property type="match status" value="1"/>
</dbReference>